<accession>A0AAJ5Z7M4</accession>
<keyword evidence="5" id="KW-0779">Telomere</keyword>
<dbReference type="PANTHER" id="PTHR13989:SF33">
    <property type="entry name" value="CST COMPLEX SUBUNIT STN1"/>
    <property type="match status" value="1"/>
</dbReference>
<evidence type="ECO:0000256" key="1">
    <source>
        <dbReference type="ARBA" id="ARBA00004123"/>
    </source>
</evidence>
<keyword evidence="6" id="KW-0238">DNA-binding</keyword>
<reference evidence="9 10" key="1">
    <citation type="submission" date="2023-03" db="EMBL/GenBank/DDBJ databases">
        <title>Mating type loci evolution in Malassezia.</title>
        <authorList>
            <person name="Coelho M.A."/>
        </authorList>
    </citation>
    <scope>NUCLEOTIDE SEQUENCE [LARGE SCALE GENOMIC DNA]</scope>
    <source>
        <strain evidence="9 10">CBS 13387</strain>
    </source>
</reference>
<gene>
    <name evidence="9" type="ORF">MARU1_002745</name>
</gene>
<evidence type="ECO:0000256" key="7">
    <source>
        <dbReference type="ARBA" id="ARBA00023242"/>
    </source>
</evidence>
<dbReference type="InterPro" id="IPR040260">
    <property type="entry name" value="RFA2-like"/>
</dbReference>
<dbReference type="InterPro" id="IPR012340">
    <property type="entry name" value="NA-bd_OB-fold"/>
</dbReference>
<sequence>MAHAVSSEASGSSCTHFQWAEDPGHALVCCVRHALELTPVSASTSEGFVLRFYRHGRWPCMFVDVVATVVGVQLRHHYVEYSIDDGSGVIDVMCRGHISLSVAEWSHESGIDACYLPPEPTLLHNEQHFALGDVVHVRGRVYEREDRPLALQAVAMCRAADVNDEPRHVLEALHVMHVYQNNVPPCDATWMQPASSMPPPPTLPPQKVIPSVPSPFKSHSRRAFTYYVWMYMNAATEHALEHTNGLDVHSVPAFSVVTLARNMAHRAEEVVREKLRRKTTQDMTPDILRTHIYGLMNSALQSLVRLGRVIQSGSMYQVAHPHLLACYLIIVLRLSEATGRRATIPRINMRITSVRHRLQRYHDRFAHVSLAAIEAALRLLYAYGKVHAIEDHIVTIDTPTSTN</sequence>
<evidence type="ECO:0000256" key="6">
    <source>
        <dbReference type="ARBA" id="ARBA00023125"/>
    </source>
</evidence>
<evidence type="ECO:0000256" key="4">
    <source>
        <dbReference type="ARBA" id="ARBA00022454"/>
    </source>
</evidence>
<proteinExistence type="predicted"/>
<evidence type="ECO:0000256" key="5">
    <source>
        <dbReference type="ARBA" id="ARBA00022895"/>
    </source>
</evidence>
<name>A0AAJ5Z7M4_9BASI</name>
<evidence type="ECO:0000313" key="9">
    <source>
        <dbReference type="EMBL" id="WFD16701.1"/>
    </source>
</evidence>
<dbReference type="GO" id="GO:0003677">
    <property type="term" value="F:DNA binding"/>
    <property type="evidence" value="ECO:0007669"/>
    <property type="project" value="UniProtKB-KW"/>
</dbReference>
<dbReference type="PANTHER" id="PTHR13989">
    <property type="entry name" value="REPLICATION PROTEIN A-RELATED"/>
    <property type="match status" value="1"/>
</dbReference>
<evidence type="ECO:0000313" key="10">
    <source>
        <dbReference type="Proteomes" id="UP001217582"/>
    </source>
</evidence>
<dbReference type="EMBL" id="CP119920">
    <property type="protein sequence ID" value="WFD16701.1"/>
    <property type="molecule type" value="Genomic_DNA"/>
</dbReference>
<keyword evidence="7" id="KW-0539">Nucleus</keyword>
<dbReference type="AlphaFoldDB" id="A0AAJ5Z7M4"/>
<evidence type="ECO:0000256" key="8">
    <source>
        <dbReference type="ARBA" id="ARBA00030039"/>
    </source>
</evidence>
<comment type="subcellular location">
    <subcellularLocation>
        <location evidence="2">Chromosome</location>
        <location evidence="2">Telomere</location>
    </subcellularLocation>
    <subcellularLocation>
        <location evidence="1">Nucleus</location>
    </subcellularLocation>
</comment>
<dbReference type="GO" id="GO:0005634">
    <property type="term" value="C:nucleus"/>
    <property type="evidence" value="ECO:0007669"/>
    <property type="project" value="UniProtKB-SubCell"/>
</dbReference>
<dbReference type="Gene3D" id="2.40.50.140">
    <property type="entry name" value="Nucleic acid-binding proteins"/>
    <property type="match status" value="1"/>
</dbReference>
<protein>
    <recommendedName>
        <fullName evidence="3">CST complex subunit STN1</fullName>
    </recommendedName>
    <alternativeName>
        <fullName evidence="8">Suppressor of cdc thirteen homolog</fullName>
    </alternativeName>
</protein>
<dbReference type="GO" id="GO:0000781">
    <property type="term" value="C:chromosome, telomeric region"/>
    <property type="evidence" value="ECO:0007669"/>
    <property type="project" value="UniProtKB-SubCell"/>
</dbReference>
<organism evidence="9 10">
    <name type="scientific">Malassezia arunalokei</name>
    <dbReference type="NCBI Taxonomy" id="1514897"/>
    <lineage>
        <taxon>Eukaryota</taxon>
        <taxon>Fungi</taxon>
        <taxon>Dikarya</taxon>
        <taxon>Basidiomycota</taxon>
        <taxon>Ustilaginomycotina</taxon>
        <taxon>Malasseziomycetes</taxon>
        <taxon>Malasseziales</taxon>
        <taxon>Malasseziaceae</taxon>
        <taxon>Malassezia</taxon>
    </lineage>
</organism>
<keyword evidence="4" id="KW-0158">Chromosome</keyword>
<dbReference type="Proteomes" id="UP001217582">
    <property type="component" value="Chromosome 5"/>
</dbReference>
<keyword evidence="10" id="KW-1185">Reference proteome</keyword>
<evidence type="ECO:0000256" key="2">
    <source>
        <dbReference type="ARBA" id="ARBA00004574"/>
    </source>
</evidence>
<evidence type="ECO:0000256" key="3">
    <source>
        <dbReference type="ARBA" id="ARBA00017411"/>
    </source>
</evidence>